<dbReference type="SUPFAM" id="SSF54236">
    <property type="entry name" value="Ubiquitin-like"/>
    <property type="match status" value="1"/>
</dbReference>
<dbReference type="KEGG" id="pfy:PFICI_09727"/>
<feature type="region of interest" description="Disordered" evidence="1">
    <location>
        <begin position="351"/>
        <end position="375"/>
    </location>
</feature>
<gene>
    <name evidence="4" type="ORF">PFICI_09727</name>
</gene>
<organism evidence="4 5">
    <name type="scientific">Pestalotiopsis fici (strain W106-1 / CGMCC3.15140)</name>
    <dbReference type="NCBI Taxonomy" id="1229662"/>
    <lineage>
        <taxon>Eukaryota</taxon>
        <taxon>Fungi</taxon>
        <taxon>Dikarya</taxon>
        <taxon>Ascomycota</taxon>
        <taxon>Pezizomycotina</taxon>
        <taxon>Sordariomycetes</taxon>
        <taxon>Xylariomycetidae</taxon>
        <taxon>Amphisphaeriales</taxon>
        <taxon>Sporocadaceae</taxon>
        <taxon>Pestalotiopsis</taxon>
    </lineage>
</organism>
<proteinExistence type="predicted"/>
<evidence type="ECO:0000313" key="5">
    <source>
        <dbReference type="Proteomes" id="UP000030651"/>
    </source>
</evidence>
<dbReference type="Pfam" id="PF00240">
    <property type="entry name" value="ubiquitin"/>
    <property type="match status" value="1"/>
</dbReference>
<keyword evidence="2" id="KW-1133">Transmembrane helix</keyword>
<keyword evidence="2" id="KW-0472">Membrane</keyword>
<dbReference type="GeneID" id="19274740"/>
<evidence type="ECO:0000256" key="1">
    <source>
        <dbReference type="SAM" id="MobiDB-lite"/>
    </source>
</evidence>
<evidence type="ECO:0000256" key="2">
    <source>
        <dbReference type="SAM" id="Phobius"/>
    </source>
</evidence>
<dbReference type="Proteomes" id="UP000030651">
    <property type="component" value="Unassembled WGS sequence"/>
</dbReference>
<dbReference type="AlphaFoldDB" id="W3WV06"/>
<dbReference type="InterPro" id="IPR000626">
    <property type="entry name" value="Ubiquitin-like_dom"/>
</dbReference>
<dbReference type="InterPro" id="IPR029071">
    <property type="entry name" value="Ubiquitin-like_domsf"/>
</dbReference>
<protein>
    <recommendedName>
        <fullName evidence="3">Ubiquitin-like domain-containing protein</fullName>
    </recommendedName>
</protein>
<name>W3WV06_PESFW</name>
<keyword evidence="5" id="KW-1185">Reference proteome</keyword>
<dbReference type="OrthoDB" id="5245608at2759"/>
<feature type="compositionally biased region" description="Basic residues" evidence="1">
    <location>
        <begin position="444"/>
        <end position="457"/>
    </location>
</feature>
<evidence type="ECO:0000259" key="3">
    <source>
        <dbReference type="PROSITE" id="PS50053"/>
    </source>
</evidence>
<dbReference type="eggNOG" id="ENOG502RUNY">
    <property type="taxonomic scope" value="Eukaryota"/>
</dbReference>
<dbReference type="RefSeq" id="XP_007836499.1">
    <property type="nucleotide sequence ID" value="XM_007838308.1"/>
</dbReference>
<reference evidence="5" key="1">
    <citation type="journal article" date="2015" name="BMC Genomics">
        <title>Genomic and transcriptomic analysis of the endophytic fungus Pestalotiopsis fici reveals its lifestyle and high potential for synthesis of natural products.</title>
        <authorList>
            <person name="Wang X."/>
            <person name="Zhang X."/>
            <person name="Liu L."/>
            <person name="Xiang M."/>
            <person name="Wang W."/>
            <person name="Sun X."/>
            <person name="Che Y."/>
            <person name="Guo L."/>
            <person name="Liu G."/>
            <person name="Guo L."/>
            <person name="Wang C."/>
            <person name="Yin W.B."/>
            <person name="Stadler M."/>
            <person name="Zhang X."/>
            <person name="Liu X."/>
        </authorList>
    </citation>
    <scope>NUCLEOTIDE SEQUENCE [LARGE SCALE GENOMIC DNA]</scope>
    <source>
        <strain evidence="5">W106-1 / CGMCC3.15140</strain>
    </source>
</reference>
<dbReference type="Gene3D" id="3.10.20.90">
    <property type="entry name" value="Phosphatidylinositol 3-kinase Catalytic Subunit, Chain A, domain 1"/>
    <property type="match status" value="1"/>
</dbReference>
<dbReference type="SMART" id="SM00213">
    <property type="entry name" value="UBQ"/>
    <property type="match status" value="1"/>
</dbReference>
<dbReference type="HOGENOM" id="CLU_297556_0_0_1"/>
<dbReference type="EMBL" id="KI912115">
    <property type="protein sequence ID" value="ETS77665.1"/>
    <property type="molecule type" value="Genomic_DNA"/>
</dbReference>
<sequence>MCGNSVGLDLQQCTRCGEVRSASHFTAKDNPELKTKKCLRCRCTPDYCCGNLTNAKKFCCNSSPATIRLLQYFWQMMLLSMTMCGVLPSGTSLAAIGRRLSEIVFTSSSICSFGSSSVVHSLLVAIAVIVSYFTFIVLIFTDCLGYLRGPQRGRMRIHIARKKSTRERRQLCTTTTCKRREIYGRLSWLFGTIASRLLAANRHWLTFSSSRSSVDIAPASSSSLAPVIATSSPSLTPQRLVSSCQPEYHAWLGSLHDAYSDTPSGAHRSPASHVVQIFVRADERTLAVLVNVDDSFASLVEKIAARLGQSLEFSYLAYHGKVLRSQFVLRDYNIQDGSTLEFLPRLLSGAPGKTKGKRTATDANFRDVPDDDDSCDEYVPSDQDVSDSDLEIADDDEFQPLRESEVFDAVGDEEDDQLESQRGKEIESLFYRAEKLGLQPDPRKLRKNKQRMRPPRSKPREDPIMKIPIDRLKQDLNDRLYNLLLVVDKKFSNFDDIVDDNPVQFRTQIVNHLLGHHTQSTNADEMIHVFSAYTGRALRLDASPVSSSLESIYHYAVAPSGHIGYHVAANTVLVESFLNFTKRNMSIMTLPLAAEIMRTWDRPLHWDAKRVRLQWLVNAAANVAILQEKYQCHSKHVQRHKQWVNTIRRNRDPALMLEAMRTGRSTSTDAELERFRSTLTNWDGVFSGHYWTRKGDDDLSISTVKETLLKIAASHGLSKKEFLACCTISDGNDWVFFPFTPLTANMAIAMGWDWKMLRRWSTHRFFRIKHCNYWAEAFGIAEIGLSPVKILYSCAHITFERIATKKEQFCLDGRDLSDNLVLNELACEAIVDRFNIPIVPWQKHAFAASLCKKFDHGVEMRTGFGDIEVDDPIFDPTNWNSAAEKCTVTIDTMMINMGMVDFHPETWKTLPLVLRDVPWQHPLWDIDDSLGNQVWGLSETVCGAFPPHREYDTSILLPIEAWSQGGIAIDLRCRFSANDPCFAMHQAVFEGLQRQATSTTTVYKSIHKMIKI</sequence>
<dbReference type="InParanoid" id="W3WV06"/>
<feature type="region of interest" description="Disordered" evidence="1">
    <location>
        <begin position="440"/>
        <end position="463"/>
    </location>
</feature>
<feature type="domain" description="Ubiquitin-like" evidence="3">
    <location>
        <begin position="275"/>
        <end position="349"/>
    </location>
</feature>
<dbReference type="PROSITE" id="PS50053">
    <property type="entry name" value="UBIQUITIN_2"/>
    <property type="match status" value="1"/>
</dbReference>
<evidence type="ECO:0000313" key="4">
    <source>
        <dbReference type="EMBL" id="ETS77665.1"/>
    </source>
</evidence>
<keyword evidence="2" id="KW-0812">Transmembrane</keyword>
<accession>W3WV06</accession>
<feature type="transmembrane region" description="Helical" evidence="2">
    <location>
        <begin position="72"/>
        <end position="96"/>
    </location>
</feature>